<feature type="region of interest" description="Disordered" evidence="10">
    <location>
        <begin position="1"/>
        <end position="23"/>
    </location>
</feature>
<evidence type="ECO:0000313" key="12">
    <source>
        <dbReference type="Ensembl" id="ENSMMDP00005051858.1"/>
    </source>
</evidence>
<feature type="compositionally biased region" description="Polar residues" evidence="10">
    <location>
        <begin position="1"/>
        <end position="19"/>
    </location>
</feature>
<accession>A0A668AL08</accession>
<keyword evidence="3" id="KW-0677">Repeat</keyword>
<reference evidence="12" key="1">
    <citation type="submission" date="2019-06" db="EMBL/GenBank/DDBJ databases">
        <authorList>
            <consortium name="Wellcome Sanger Institute Data Sharing"/>
        </authorList>
    </citation>
    <scope>NUCLEOTIDE SEQUENCE [LARGE SCALE GENOMIC DNA]</scope>
</reference>
<keyword evidence="6" id="KW-0805">Transcription regulation</keyword>
<evidence type="ECO:0000256" key="4">
    <source>
        <dbReference type="ARBA" id="ARBA00022771"/>
    </source>
</evidence>
<feature type="domain" description="C2H2-type" evidence="11">
    <location>
        <begin position="167"/>
        <end position="194"/>
    </location>
</feature>
<dbReference type="PROSITE" id="PS00028">
    <property type="entry name" value="ZINC_FINGER_C2H2_1"/>
    <property type="match status" value="3"/>
</dbReference>
<evidence type="ECO:0000313" key="13">
    <source>
        <dbReference type="Proteomes" id="UP000472263"/>
    </source>
</evidence>
<dbReference type="PROSITE" id="PS50157">
    <property type="entry name" value="ZINC_FINGER_C2H2_2"/>
    <property type="match status" value="3"/>
</dbReference>
<dbReference type="GO" id="GO:0008270">
    <property type="term" value="F:zinc ion binding"/>
    <property type="evidence" value="ECO:0007669"/>
    <property type="project" value="UniProtKB-KW"/>
</dbReference>
<dbReference type="AlphaFoldDB" id="A0A668AL08"/>
<evidence type="ECO:0000256" key="8">
    <source>
        <dbReference type="ARBA" id="ARBA00023242"/>
    </source>
</evidence>
<sequence length="225" mass="25832">MLNPYRTTANNDYGVSSSSESERCLKKEHMEASNSMLTDKQMKNMDVSNAMLSPILYTPAVQVLTLEPVVTVSSRPVRQNRGMKMKTFLTVASKNEQSKSGLRGLSTSKTCPTCGKTYTRASDMRRHQRSHTGERPYQCSLCKKLFQFQYDLKRHEHERFHTGDLPFKCPKCPKAFSYASALKLHDRTHTKEAPFLCWDCGKGCKSNAALRIHRDRFKFHNDHFI</sequence>
<dbReference type="FunFam" id="3.30.160.60:FF:000060">
    <property type="entry name" value="zinc finger protein 436"/>
    <property type="match status" value="1"/>
</dbReference>
<dbReference type="InterPro" id="IPR013087">
    <property type="entry name" value="Znf_C2H2_type"/>
</dbReference>
<dbReference type="GO" id="GO:0005634">
    <property type="term" value="C:nucleus"/>
    <property type="evidence" value="ECO:0007669"/>
    <property type="project" value="UniProtKB-SubCell"/>
</dbReference>
<reference evidence="12" key="3">
    <citation type="submission" date="2025-09" db="UniProtKB">
        <authorList>
            <consortium name="Ensembl"/>
        </authorList>
    </citation>
    <scope>IDENTIFICATION</scope>
</reference>
<dbReference type="InterPro" id="IPR036236">
    <property type="entry name" value="Znf_C2H2_sf"/>
</dbReference>
<keyword evidence="7" id="KW-0804">Transcription</keyword>
<dbReference type="PANTHER" id="PTHR24394">
    <property type="entry name" value="ZINC FINGER PROTEIN"/>
    <property type="match status" value="1"/>
</dbReference>
<comment type="subcellular location">
    <subcellularLocation>
        <location evidence="1">Nucleus</location>
    </subcellularLocation>
</comment>
<keyword evidence="5" id="KW-0862">Zinc</keyword>
<keyword evidence="8" id="KW-0539">Nucleus</keyword>
<evidence type="ECO:0000256" key="9">
    <source>
        <dbReference type="PROSITE-ProRule" id="PRU00042"/>
    </source>
</evidence>
<keyword evidence="13" id="KW-1185">Reference proteome</keyword>
<dbReference type="Gene3D" id="3.30.160.60">
    <property type="entry name" value="Classic Zinc Finger"/>
    <property type="match status" value="4"/>
</dbReference>
<dbReference type="PANTHER" id="PTHR24394:SF48">
    <property type="entry name" value="ZINC FINGER PROTEIN 771"/>
    <property type="match status" value="1"/>
</dbReference>
<dbReference type="SMART" id="SM00355">
    <property type="entry name" value="ZnF_C2H2"/>
    <property type="match status" value="4"/>
</dbReference>
<evidence type="ECO:0000256" key="3">
    <source>
        <dbReference type="ARBA" id="ARBA00022737"/>
    </source>
</evidence>
<protein>
    <recommendedName>
        <fullName evidence="11">C2H2-type domain-containing protein</fullName>
    </recommendedName>
</protein>
<evidence type="ECO:0000259" key="11">
    <source>
        <dbReference type="PROSITE" id="PS50157"/>
    </source>
</evidence>
<dbReference type="GeneTree" id="ENSGT01150000286939"/>
<dbReference type="Pfam" id="PF00096">
    <property type="entry name" value="zf-C2H2"/>
    <property type="match status" value="2"/>
</dbReference>
<dbReference type="FunFam" id="3.30.160.60:FF:002343">
    <property type="entry name" value="Zinc finger protein 33A"/>
    <property type="match status" value="1"/>
</dbReference>
<dbReference type="Proteomes" id="UP000472263">
    <property type="component" value="Chromosome 19"/>
</dbReference>
<dbReference type="GO" id="GO:0003677">
    <property type="term" value="F:DNA binding"/>
    <property type="evidence" value="ECO:0007669"/>
    <property type="project" value="UniProtKB-KW"/>
</dbReference>
<feature type="domain" description="C2H2-type" evidence="11">
    <location>
        <begin position="137"/>
        <end position="166"/>
    </location>
</feature>
<evidence type="ECO:0000256" key="2">
    <source>
        <dbReference type="ARBA" id="ARBA00022723"/>
    </source>
</evidence>
<dbReference type="Ensembl" id="ENSMMDT00005052870.1">
    <property type="protein sequence ID" value="ENSMMDP00005051858.1"/>
    <property type="gene ID" value="ENSMMDG00005023426.1"/>
</dbReference>
<reference evidence="12" key="2">
    <citation type="submission" date="2025-08" db="UniProtKB">
        <authorList>
            <consortium name="Ensembl"/>
        </authorList>
    </citation>
    <scope>IDENTIFICATION</scope>
</reference>
<evidence type="ECO:0000256" key="10">
    <source>
        <dbReference type="SAM" id="MobiDB-lite"/>
    </source>
</evidence>
<keyword evidence="2" id="KW-0479">Metal-binding</keyword>
<evidence type="ECO:0000256" key="1">
    <source>
        <dbReference type="ARBA" id="ARBA00004123"/>
    </source>
</evidence>
<feature type="domain" description="C2H2-type" evidence="11">
    <location>
        <begin position="109"/>
        <end position="136"/>
    </location>
</feature>
<dbReference type="GO" id="GO:0000981">
    <property type="term" value="F:DNA-binding transcription factor activity, RNA polymerase II-specific"/>
    <property type="evidence" value="ECO:0007669"/>
    <property type="project" value="TreeGrafter"/>
</dbReference>
<evidence type="ECO:0000256" key="6">
    <source>
        <dbReference type="ARBA" id="ARBA00023015"/>
    </source>
</evidence>
<dbReference type="SUPFAM" id="SSF57667">
    <property type="entry name" value="beta-beta-alpha zinc fingers"/>
    <property type="match status" value="2"/>
</dbReference>
<organism evidence="12 13">
    <name type="scientific">Myripristis murdjan</name>
    <name type="common">pinecone soldierfish</name>
    <dbReference type="NCBI Taxonomy" id="586833"/>
    <lineage>
        <taxon>Eukaryota</taxon>
        <taxon>Metazoa</taxon>
        <taxon>Chordata</taxon>
        <taxon>Craniata</taxon>
        <taxon>Vertebrata</taxon>
        <taxon>Euteleostomi</taxon>
        <taxon>Actinopterygii</taxon>
        <taxon>Neopterygii</taxon>
        <taxon>Teleostei</taxon>
        <taxon>Neoteleostei</taxon>
        <taxon>Acanthomorphata</taxon>
        <taxon>Holocentriformes</taxon>
        <taxon>Holocentridae</taxon>
        <taxon>Myripristis</taxon>
    </lineage>
</organism>
<proteinExistence type="predicted"/>
<name>A0A668AL08_9TELE</name>
<evidence type="ECO:0000256" key="5">
    <source>
        <dbReference type="ARBA" id="ARBA00022833"/>
    </source>
</evidence>
<evidence type="ECO:0000256" key="7">
    <source>
        <dbReference type="ARBA" id="ARBA00023163"/>
    </source>
</evidence>
<keyword evidence="4 9" id="KW-0863">Zinc-finger</keyword>